<feature type="domain" description="AB hydrolase-1" evidence="3">
    <location>
        <begin position="18"/>
        <end position="124"/>
    </location>
</feature>
<dbReference type="SUPFAM" id="SSF53474">
    <property type="entry name" value="alpha/beta-Hydrolases"/>
    <property type="match status" value="1"/>
</dbReference>
<dbReference type="NCBIfam" id="TIGR03611">
    <property type="entry name" value="RutD"/>
    <property type="match status" value="1"/>
</dbReference>
<dbReference type="GO" id="GO:0016811">
    <property type="term" value="F:hydrolase activity, acting on carbon-nitrogen (but not peptide) bonds, in linear amides"/>
    <property type="evidence" value="ECO:0007669"/>
    <property type="project" value="InterPro"/>
</dbReference>
<dbReference type="InterPro" id="IPR000073">
    <property type="entry name" value="AB_hydrolase_1"/>
</dbReference>
<dbReference type="InterPro" id="IPR029058">
    <property type="entry name" value="AB_hydrolase_fold"/>
</dbReference>
<dbReference type="AlphaFoldDB" id="A0A7W6G4Y0"/>
<comment type="catalytic activity">
    <reaction evidence="2">
        <text>carbamate + 2 H(+) = NH4(+) + CO2</text>
        <dbReference type="Rhea" id="RHEA:15649"/>
        <dbReference type="ChEBI" id="CHEBI:13941"/>
        <dbReference type="ChEBI" id="CHEBI:15378"/>
        <dbReference type="ChEBI" id="CHEBI:16526"/>
        <dbReference type="ChEBI" id="CHEBI:28938"/>
    </reaction>
</comment>
<name>A0A7W6G4Y0_9SPHN</name>
<dbReference type="InterPro" id="IPR019913">
    <property type="entry name" value="Pyrimidine_utilisation_RutD"/>
</dbReference>
<dbReference type="Proteomes" id="UP000548867">
    <property type="component" value="Unassembled WGS sequence"/>
</dbReference>
<dbReference type="Gene3D" id="3.40.50.1820">
    <property type="entry name" value="alpha/beta hydrolase"/>
    <property type="match status" value="1"/>
</dbReference>
<comment type="similarity">
    <text evidence="2">Belongs to the AB hydrolase superfamily. Hydrolase RutD family.</text>
</comment>
<dbReference type="GO" id="GO:0006212">
    <property type="term" value="P:uracil catabolic process"/>
    <property type="evidence" value="ECO:0007669"/>
    <property type="project" value="UniProtKB-UniRule"/>
</dbReference>
<accession>A0A7W6G4Y0</accession>
<dbReference type="PANTHER" id="PTHR43433">
    <property type="entry name" value="HYDROLASE, ALPHA/BETA FOLD FAMILY PROTEIN"/>
    <property type="match status" value="1"/>
</dbReference>
<comment type="caution">
    <text evidence="4">The sequence shown here is derived from an EMBL/GenBank/DDBJ whole genome shotgun (WGS) entry which is preliminary data.</text>
</comment>
<sequence length="268" mass="29441">MPTAADLYYEEHGRADAPPLILSSGLGGSASYWRPNLAALSRHFRVIAYDHRGTGRSDRALPERVTLADLGADMLALMDRLGIARAGIIGHAIGGMAALEAARAAPERVDRIVIINGWARLDPQTARCFDVRLTLLRKAGARAYLEAQPLFLFPPDWLSEHDAALREESEHHLAHWPGDATMEKRIAAARAFDAAPWLGMIDSPVFAISASDDLLVPWRNSQALAHALPHAVHRHFDWGGHALNVTASDRFNRDILDWLTSGATLFRS</sequence>
<dbReference type="InterPro" id="IPR050471">
    <property type="entry name" value="AB_hydrolase"/>
</dbReference>
<reference evidence="4 5" key="1">
    <citation type="submission" date="2020-08" db="EMBL/GenBank/DDBJ databases">
        <title>Genomic Encyclopedia of Type Strains, Phase IV (KMG-IV): sequencing the most valuable type-strain genomes for metagenomic binning, comparative biology and taxonomic classification.</title>
        <authorList>
            <person name="Goeker M."/>
        </authorList>
    </citation>
    <scope>NUCLEOTIDE SEQUENCE [LARGE SCALE GENOMIC DNA]</scope>
    <source>
        <strain evidence="4 5">DSM 27057</strain>
    </source>
</reference>
<evidence type="ECO:0000313" key="4">
    <source>
        <dbReference type="EMBL" id="MBB3954114.1"/>
    </source>
</evidence>
<proteinExistence type="inferred from homology"/>
<evidence type="ECO:0000313" key="5">
    <source>
        <dbReference type="Proteomes" id="UP000548867"/>
    </source>
</evidence>
<dbReference type="RefSeq" id="WP_183623363.1">
    <property type="nucleotide sequence ID" value="NZ_JACIDX010000003.1"/>
</dbReference>
<dbReference type="HAMAP" id="MF_00832">
    <property type="entry name" value="RutD"/>
    <property type="match status" value="1"/>
</dbReference>
<evidence type="ECO:0000256" key="1">
    <source>
        <dbReference type="ARBA" id="ARBA00022801"/>
    </source>
</evidence>
<evidence type="ECO:0000259" key="3">
    <source>
        <dbReference type="Pfam" id="PF00561"/>
    </source>
</evidence>
<dbReference type="EMBL" id="JACIDX010000003">
    <property type="protein sequence ID" value="MBB3954114.1"/>
    <property type="molecule type" value="Genomic_DNA"/>
</dbReference>
<gene>
    <name evidence="2" type="primary">rutD</name>
    <name evidence="4" type="ORF">GGR38_001041</name>
</gene>
<evidence type="ECO:0000256" key="2">
    <source>
        <dbReference type="HAMAP-Rule" id="MF_00832"/>
    </source>
</evidence>
<keyword evidence="1 2" id="KW-0378">Hydrolase</keyword>
<dbReference type="PRINTS" id="PR00111">
    <property type="entry name" value="ABHYDROLASE"/>
</dbReference>
<protein>
    <recommendedName>
        <fullName evidence="2">Putative carbamate hydrolase RutD</fullName>
        <ecNumber evidence="2">3.5.1.-</ecNumber>
    </recommendedName>
    <alternativeName>
        <fullName evidence="2">Aminohydrolase</fullName>
    </alternativeName>
</protein>
<dbReference type="PANTHER" id="PTHR43433:SF10">
    <property type="entry name" value="AB HYDROLASE-1 DOMAIN-CONTAINING PROTEIN"/>
    <property type="match status" value="1"/>
</dbReference>
<comment type="function">
    <text evidence="2">Involved in pyrimidine catabolism. May facilitate the hydrolysis of carbamate, a reaction that can also occur spontaneously.</text>
</comment>
<dbReference type="Pfam" id="PF00561">
    <property type="entry name" value="Abhydrolase_1"/>
    <property type="match status" value="1"/>
</dbReference>
<keyword evidence="5" id="KW-1185">Reference proteome</keyword>
<dbReference type="EC" id="3.5.1.-" evidence="2"/>
<organism evidence="4 5">
    <name type="scientific">Novosphingobium sediminicola</name>
    <dbReference type="NCBI Taxonomy" id="563162"/>
    <lineage>
        <taxon>Bacteria</taxon>
        <taxon>Pseudomonadati</taxon>
        <taxon>Pseudomonadota</taxon>
        <taxon>Alphaproteobacteria</taxon>
        <taxon>Sphingomonadales</taxon>
        <taxon>Sphingomonadaceae</taxon>
        <taxon>Novosphingobium</taxon>
    </lineage>
</organism>
<dbReference type="GO" id="GO:0019740">
    <property type="term" value="P:nitrogen utilization"/>
    <property type="evidence" value="ECO:0007669"/>
    <property type="project" value="UniProtKB-UniRule"/>
</dbReference>